<dbReference type="GO" id="GO:0005524">
    <property type="term" value="F:ATP binding"/>
    <property type="evidence" value="ECO:0007669"/>
    <property type="project" value="InterPro"/>
</dbReference>
<dbReference type="InterPro" id="IPR052922">
    <property type="entry name" value="Cytidylate_Kinase-2"/>
</dbReference>
<dbReference type="SUPFAM" id="SSF52540">
    <property type="entry name" value="P-loop containing nucleoside triphosphate hydrolases"/>
    <property type="match status" value="1"/>
</dbReference>
<reference evidence="2 3" key="1">
    <citation type="submission" date="2018-11" db="EMBL/GenBank/DDBJ databases">
        <authorList>
            <person name="Mardanov A.V."/>
            <person name="Ravin N.V."/>
            <person name="Dedysh S.N."/>
        </authorList>
    </citation>
    <scope>NUCLEOTIDE SEQUENCE [LARGE SCALE GENOMIC DNA]</scope>
    <source>
        <strain evidence="2 3">AF10</strain>
    </source>
</reference>
<sequence>MQRVLILGCPGSGKSTMARLLAARTGLPVIHLDRLYWRKGWVEQDKAVWQAQVAEVLAAPAWIIDGTYGGTLTQRLAAADAAILLDYPRWLCLVRALKRVLLGFGRARDDMADGCPERLSLSFLIYIWNFRREKRPRIADELRRFSGRVIVLRTSAEATRWLNSEDVQTTELPRVRA</sequence>
<dbReference type="AlphaFoldDB" id="A0A4Q0T715"/>
<name>A0A4Q0T715_9BACT</name>
<reference evidence="3" key="2">
    <citation type="submission" date="2019-02" db="EMBL/GenBank/DDBJ databases">
        <title>Granulicella sibirica sp. nov., a psychrotolerant acidobacterium isolated from an organic soil layer in forested tundra, West Siberia.</title>
        <authorList>
            <person name="Oshkin I.Y."/>
            <person name="Kulichevskaya I.S."/>
            <person name="Rijpstra W.I.C."/>
            <person name="Sinninghe Damste J.S."/>
            <person name="Rakitin A.L."/>
            <person name="Ravin N.V."/>
            <person name="Dedysh S.N."/>
        </authorList>
    </citation>
    <scope>NUCLEOTIDE SEQUENCE [LARGE SCALE GENOMIC DNA]</scope>
    <source>
        <strain evidence="3">AF10</strain>
    </source>
</reference>
<dbReference type="OrthoDB" id="1201990at2"/>
<gene>
    <name evidence="2" type="ORF">GRAN_2132</name>
</gene>
<dbReference type="GO" id="GO:0016887">
    <property type="term" value="F:ATP hydrolysis activity"/>
    <property type="evidence" value="ECO:0007669"/>
    <property type="project" value="InterPro"/>
</dbReference>
<evidence type="ECO:0000259" key="1">
    <source>
        <dbReference type="Pfam" id="PF00004"/>
    </source>
</evidence>
<dbReference type="Pfam" id="PF00004">
    <property type="entry name" value="AAA"/>
    <property type="match status" value="1"/>
</dbReference>
<proteinExistence type="predicted"/>
<protein>
    <submittedName>
        <fullName evidence="2">DNA topology modulation protein</fullName>
    </submittedName>
</protein>
<dbReference type="Gene3D" id="3.40.50.300">
    <property type="entry name" value="P-loop containing nucleotide triphosphate hydrolases"/>
    <property type="match status" value="1"/>
</dbReference>
<dbReference type="InterPro" id="IPR027417">
    <property type="entry name" value="P-loop_NTPase"/>
</dbReference>
<comment type="caution">
    <text evidence="2">The sequence shown here is derived from an EMBL/GenBank/DDBJ whole genome shotgun (WGS) entry which is preliminary data.</text>
</comment>
<dbReference type="PANTHER" id="PTHR37816:SF1">
    <property type="entry name" value="TOXIN"/>
    <property type="match status" value="1"/>
</dbReference>
<evidence type="ECO:0000313" key="2">
    <source>
        <dbReference type="EMBL" id="RXH58822.1"/>
    </source>
</evidence>
<evidence type="ECO:0000313" key="3">
    <source>
        <dbReference type="Proteomes" id="UP000289437"/>
    </source>
</evidence>
<keyword evidence="3" id="KW-1185">Reference proteome</keyword>
<dbReference type="PANTHER" id="PTHR37816">
    <property type="entry name" value="YALI0E33011P"/>
    <property type="match status" value="1"/>
</dbReference>
<feature type="domain" description="ATPase AAA-type core" evidence="1">
    <location>
        <begin position="4"/>
        <end position="44"/>
    </location>
</feature>
<dbReference type="EMBL" id="RDSM01000001">
    <property type="protein sequence ID" value="RXH58822.1"/>
    <property type="molecule type" value="Genomic_DNA"/>
</dbReference>
<accession>A0A4Q0T715</accession>
<dbReference type="Proteomes" id="UP000289437">
    <property type="component" value="Unassembled WGS sequence"/>
</dbReference>
<dbReference type="InterPro" id="IPR003959">
    <property type="entry name" value="ATPase_AAA_core"/>
</dbReference>
<organism evidence="2 3">
    <name type="scientific">Granulicella sibirica</name>
    <dbReference type="NCBI Taxonomy" id="2479048"/>
    <lineage>
        <taxon>Bacteria</taxon>
        <taxon>Pseudomonadati</taxon>
        <taxon>Acidobacteriota</taxon>
        <taxon>Terriglobia</taxon>
        <taxon>Terriglobales</taxon>
        <taxon>Acidobacteriaceae</taxon>
        <taxon>Granulicella</taxon>
    </lineage>
</organism>